<dbReference type="Gene3D" id="3.40.50.150">
    <property type="entry name" value="Vaccinia Virus protein VP39"/>
    <property type="match status" value="1"/>
</dbReference>
<keyword evidence="2" id="KW-0808">Transferase</keyword>
<name>A0ABX1RBX9_9PSEU</name>
<proteinExistence type="predicted"/>
<dbReference type="InterPro" id="IPR013216">
    <property type="entry name" value="Methyltransf_11"/>
</dbReference>
<dbReference type="GO" id="GO:0032259">
    <property type="term" value="P:methylation"/>
    <property type="evidence" value="ECO:0007669"/>
    <property type="project" value="UniProtKB-KW"/>
</dbReference>
<protein>
    <submittedName>
        <fullName evidence="2">Methyltransferase domain-containing protein</fullName>
    </submittedName>
</protein>
<feature type="domain" description="Methyltransferase type 11" evidence="1">
    <location>
        <begin position="30"/>
        <end position="110"/>
    </location>
</feature>
<organism evidence="2 3">
    <name type="scientific">Pseudonocardia xinjiangensis</name>
    <dbReference type="NCBI Taxonomy" id="75289"/>
    <lineage>
        <taxon>Bacteria</taxon>
        <taxon>Bacillati</taxon>
        <taxon>Actinomycetota</taxon>
        <taxon>Actinomycetes</taxon>
        <taxon>Pseudonocardiales</taxon>
        <taxon>Pseudonocardiaceae</taxon>
        <taxon>Pseudonocardia</taxon>
    </lineage>
</organism>
<keyword evidence="3" id="KW-1185">Reference proteome</keyword>
<accession>A0ABX1RBX9</accession>
<gene>
    <name evidence="2" type="ORF">HF577_10585</name>
</gene>
<evidence type="ECO:0000313" key="3">
    <source>
        <dbReference type="Proteomes" id="UP001296706"/>
    </source>
</evidence>
<dbReference type="InterPro" id="IPR029063">
    <property type="entry name" value="SAM-dependent_MTases_sf"/>
</dbReference>
<sequence length="238" mass="24685">MSDEGPRGWGAPLHARALEAAGIGRGTTLLDLGCGAGAFARAAADRGAVVTGLDVDRSAVAAAAAAVPEGDFRIGDAHDPPAGPFDVVAAVQLLPHVTNPLVVLRSAARVGTVVVVTVWGREEECDVRAFGEALAPWLPPRQAPAGPAPLTEPGRLRKLVTLAGLRVEVLDQVVCPFRYPDADAVLGPLLASGIGRRASARAGEPAVRRAVLARLAEYRTADGGYRLDNTFRVLTARS</sequence>
<dbReference type="GO" id="GO:0008168">
    <property type="term" value="F:methyltransferase activity"/>
    <property type="evidence" value="ECO:0007669"/>
    <property type="project" value="UniProtKB-KW"/>
</dbReference>
<evidence type="ECO:0000259" key="1">
    <source>
        <dbReference type="Pfam" id="PF08241"/>
    </source>
</evidence>
<keyword evidence="2" id="KW-0489">Methyltransferase</keyword>
<dbReference type="PANTHER" id="PTHR43861">
    <property type="entry name" value="TRANS-ACONITATE 2-METHYLTRANSFERASE-RELATED"/>
    <property type="match status" value="1"/>
</dbReference>
<dbReference type="Pfam" id="PF08241">
    <property type="entry name" value="Methyltransf_11"/>
    <property type="match status" value="1"/>
</dbReference>
<dbReference type="Proteomes" id="UP001296706">
    <property type="component" value="Unassembled WGS sequence"/>
</dbReference>
<evidence type="ECO:0000313" key="2">
    <source>
        <dbReference type="EMBL" id="NMH77527.1"/>
    </source>
</evidence>
<dbReference type="RefSeq" id="WP_169395599.1">
    <property type="nucleotide sequence ID" value="NZ_BAAAJH010000001.1"/>
</dbReference>
<comment type="caution">
    <text evidence="2">The sequence shown here is derived from an EMBL/GenBank/DDBJ whole genome shotgun (WGS) entry which is preliminary data.</text>
</comment>
<reference evidence="2 3" key="1">
    <citation type="submission" date="2020-04" db="EMBL/GenBank/DDBJ databases">
        <authorList>
            <person name="Klaysubun C."/>
            <person name="Duangmal K."/>
            <person name="Lipun K."/>
        </authorList>
    </citation>
    <scope>NUCLEOTIDE SEQUENCE [LARGE SCALE GENOMIC DNA]</scope>
    <source>
        <strain evidence="2 3">JCM 11839</strain>
    </source>
</reference>
<dbReference type="SUPFAM" id="SSF53335">
    <property type="entry name" value="S-adenosyl-L-methionine-dependent methyltransferases"/>
    <property type="match status" value="1"/>
</dbReference>
<dbReference type="EMBL" id="JAAXKY010000025">
    <property type="protein sequence ID" value="NMH77527.1"/>
    <property type="molecule type" value="Genomic_DNA"/>
</dbReference>